<comment type="similarity">
    <text evidence="2 8">Belongs to the malic enzymes family.</text>
</comment>
<feature type="binding site" evidence="7">
    <location>
        <position position="276"/>
    </location>
    <ligand>
        <name>a divalent metal cation</name>
        <dbReference type="ChEBI" id="CHEBI:60240"/>
    </ligand>
</feature>
<protein>
    <recommendedName>
        <fullName evidence="8">Malic enzyme</fullName>
    </recommendedName>
</protein>
<sequence>MAALNVHKPANLIPALRIALRGHALLENPRFNKGTGFTLKERKTFGLEGRLPYRTNSLDEQCERAYAQLNQRDTPIRKNTFLQSLKDQNWVLYYSLLARHLKELIPIIYTPTEAEAIASYSHVFRRSDGLFLSYPDEDIMEEMFLEQTRGRDIELIVVTDAEAILGIGDQGVGGIGISTAKSVIYTLIGGIDPSKSLSVTLDVGTNNEDLLNDPLYVGWPERRIRGEDYDRFVDKFVQLVRKYHPHCLLHFEDFGVTNAHRILDRYRDTHAVFNDDIQGTGAVTLACIMSAIRVSSRGRESASSPTKKKLSDQRYILFGAGSAGMGIAVQLRDAIVSADGLSRAEANRLFWMIDRVGLLHENLRDQSVTEHTREFVRPADEGWGEDEEHVSLLQVVKKVRPTVLIGCSTSAGAFSKEVVEAMMDGLDEGAHPIILPLSNPSRLAEAVPKDLMHWTNGRALIATGSPFESVKMKVDGKDMEFFIAECNNALIYPGLGFGSILSNSRKVTDTMLIAGAKRLAALSPAISSTDDGEYNGASLLPDFGDSPQVNFEVGVTVAEQAVREGTSTADWSGSTDEEREKAVQEVRRRAEKMVWVPIYPEYIYDPSGLNDA</sequence>
<dbReference type="InterPro" id="IPR036291">
    <property type="entry name" value="NAD(P)-bd_dom_sf"/>
</dbReference>
<dbReference type="SUPFAM" id="SSF53223">
    <property type="entry name" value="Aminoacid dehydrogenase-like, N-terminal domain"/>
    <property type="match status" value="1"/>
</dbReference>
<dbReference type="GO" id="GO:0005739">
    <property type="term" value="C:mitochondrion"/>
    <property type="evidence" value="ECO:0007669"/>
    <property type="project" value="TreeGrafter"/>
</dbReference>
<keyword evidence="8" id="KW-0560">Oxidoreductase</keyword>
<dbReference type="Pfam" id="PF00390">
    <property type="entry name" value="malic"/>
    <property type="match status" value="1"/>
</dbReference>
<feature type="domain" description="Malic enzyme NAD-binding" evidence="9">
    <location>
        <begin position="277"/>
        <end position="562"/>
    </location>
</feature>
<feature type="binding site" evidence="6">
    <location>
        <position position="487"/>
    </location>
    <ligand>
        <name>(S)-malate</name>
        <dbReference type="ChEBI" id="CHEBI:15589"/>
    </ligand>
</feature>
<dbReference type="InterPro" id="IPR012302">
    <property type="entry name" value="Malic_NAD-bd"/>
</dbReference>
<dbReference type="PROSITE" id="PS00331">
    <property type="entry name" value="MALIC_ENZYMES"/>
    <property type="match status" value="1"/>
</dbReference>
<evidence type="ECO:0000256" key="5">
    <source>
        <dbReference type="PIRSR" id="PIRSR000106-1"/>
    </source>
</evidence>
<dbReference type="InterPro" id="IPR037062">
    <property type="entry name" value="Malic_N_dom_sf"/>
</dbReference>
<dbReference type="PANTHER" id="PTHR23406:SF34">
    <property type="entry name" value="NAD-DEPENDENT MALIC ENZYME, MITOCHONDRIAL"/>
    <property type="match status" value="1"/>
</dbReference>
<feature type="active site" description="Proton donor" evidence="5">
    <location>
        <position position="109"/>
    </location>
</feature>
<dbReference type="PIRSF" id="PIRSF000106">
    <property type="entry name" value="ME"/>
    <property type="match status" value="1"/>
</dbReference>
<reference evidence="11" key="1">
    <citation type="submission" date="2021-02" db="EMBL/GenBank/DDBJ databases">
        <title>Psilocybe cubensis genome.</title>
        <authorList>
            <person name="Mckernan K.J."/>
            <person name="Crawford S."/>
            <person name="Trippe A."/>
            <person name="Kane L.T."/>
            <person name="Mclaughlin S."/>
        </authorList>
    </citation>
    <scope>NUCLEOTIDE SEQUENCE [LARGE SCALE GENOMIC DNA]</scope>
    <source>
        <strain evidence="11">MGC-MH-2018</strain>
    </source>
</reference>
<dbReference type="SUPFAM" id="SSF51735">
    <property type="entry name" value="NAD(P)-binding Rossmann-fold domains"/>
    <property type="match status" value="1"/>
</dbReference>
<dbReference type="NCBIfam" id="NF010052">
    <property type="entry name" value="PRK13529.1"/>
    <property type="match status" value="1"/>
</dbReference>
<feature type="binding site" evidence="6">
    <location>
        <position position="439"/>
    </location>
    <ligand>
        <name>(S)-malate</name>
        <dbReference type="ChEBI" id="CHEBI:15589"/>
    </ligand>
</feature>
<name>A0A8H8CQ09_PSICU</name>
<dbReference type="InterPro" id="IPR015884">
    <property type="entry name" value="Malic_enzyme_CS"/>
</dbReference>
<dbReference type="SMART" id="SM00919">
    <property type="entry name" value="Malic_M"/>
    <property type="match status" value="1"/>
</dbReference>
<dbReference type="GO" id="GO:0046872">
    <property type="term" value="F:metal ion binding"/>
    <property type="evidence" value="ECO:0007669"/>
    <property type="project" value="UniProtKB-KW"/>
</dbReference>
<accession>A0A8H8CQ09</accession>
<feature type="domain" description="Malic enzyme N-terminal" evidence="10">
    <location>
        <begin position="86"/>
        <end position="267"/>
    </location>
</feature>
<dbReference type="PANTHER" id="PTHR23406">
    <property type="entry name" value="MALIC ENZYME-RELATED"/>
    <property type="match status" value="1"/>
</dbReference>
<evidence type="ECO:0000256" key="3">
    <source>
        <dbReference type="ARBA" id="ARBA00022723"/>
    </source>
</evidence>
<evidence type="ECO:0000256" key="7">
    <source>
        <dbReference type="PIRSR" id="PIRSR000106-3"/>
    </source>
</evidence>
<evidence type="ECO:0000256" key="1">
    <source>
        <dbReference type="ARBA" id="ARBA00001936"/>
    </source>
</evidence>
<dbReference type="SMART" id="SM01274">
    <property type="entry name" value="malic"/>
    <property type="match status" value="1"/>
</dbReference>
<dbReference type="Gene3D" id="3.40.50.720">
    <property type="entry name" value="NAD(P)-binding Rossmann-like Domain"/>
    <property type="match status" value="1"/>
</dbReference>
<dbReference type="InterPro" id="IPR012301">
    <property type="entry name" value="Malic_N_dom"/>
</dbReference>
<dbReference type="GO" id="GO:0004471">
    <property type="term" value="F:malate dehydrogenase (decarboxylating) (NAD+) activity"/>
    <property type="evidence" value="ECO:0007669"/>
    <property type="project" value="TreeGrafter"/>
</dbReference>
<dbReference type="PRINTS" id="PR00072">
    <property type="entry name" value="MALOXRDTASE"/>
</dbReference>
<comment type="caution">
    <text evidence="11">The sequence shown here is derived from an EMBL/GenBank/DDBJ whole genome shotgun (WGS) entry which is preliminary data.</text>
</comment>
<evidence type="ECO:0000256" key="6">
    <source>
        <dbReference type="PIRSR" id="PIRSR000106-2"/>
    </source>
</evidence>
<comment type="cofactor">
    <cofactor evidence="7">
        <name>Mg(2+)</name>
        <dbReference type="ChEBI" id="CHEBI:18420"/>
    </cofactor>
    <cofactor evidence="7">
        <name>Mn(2+)</name>
        <dbReference type="ChEBI" id="CHEBI:29035"/>
    </cofactor>
    <text evidence="7">Divalent metal cations. Prefers magnesium or manganese.</text>
</comment>
<gene>
    <name evidence="11" type="ORF">JR316_000091</name>
</gene>
<keyword evidence="3 7" id="KW-0479">Metal-binding</keyword>
<evidence type="ECO:0000259" key="9">
    <source>
        <dbReference type="SMART" id="SM00919"/>
    </source>
</evidence>
<dbReference type="InterPro" id="IPR001891">
    <property type="entry name" value="Malic_OxRdtase"/>
</dbReference>
<organism evidence="11">
    <name type="scientific">Psilocybe cubensis</name>
    <name type="common">Psychedelic mushroom</name>
    <name type="synonym">Stropharia cubensis</name>
    <dbReference type="NCBI Taxonomy" id="181762"/>
    <lineage>
        <taxon>Eukaryota</taxon>
        <taxon>Fungi</taxon>
        <taxon>Dikarya</taxon>
        <taxon>Basidiomycota</taxon>
        <taxon>Agaricomycotina</taxon>
        <taxon>Agaricomycetes</taxon>
        <taxon>Agaricomycetidae</taxon>
        <taxon>Agaricales</taxon>
        <taxon>Agaricineae</taxon>
        <taxon>Strophariaceae</taxon>
        <taxon>Psilocybe</taxon>
    </lineage>
</organism>
<evidence type="ECO:0000313" key="11">
    <source>
        <dbReference type="EMBL" id="KAG5173435.1"/>
    </source>
</evidence>
<dbReference type="GO" id="GO:0005829">
    <property type="term" value="C:cytosol"/>
    <property type="evidence" value="ECO:0007669"/>
    <property type="project" value="TreeGrafter"/>
</dbReference>
<dbReference type="AlphaFoldDB" id="A0A8H8CQ09"/>
<dbReference type="InterPro" id="IPR046346">
    <property type="entry name" value="Aminoacid_DH-like_N_sf"/>
</dbReference>
<comment type="cofactor">
    <cofactor evidence="1">
        <name>Mn(2+)</name>
        <dbReference type="ChEBI" id="CHEBI:29035"/>
    </cofactor>
</comment>
<evidence type="ECO:0000256" key="2">
    <source>
        <dbReference type="ARBA" id="ARBA00008785"/>
    </source>
</evidence>
<dbReference type="Pfam" id="PF03949">
    <property type="entry name" value="Malic_M"/>
    <property type="match status" value="1"/>
</dbReference>
<evidence type="ECO:0000259" key="10">
    <source>
        <dbReference type="SMART" id="SM01274"/>
    </source>
</evidence>
<dbReference type="FunFam" id="3.40.50.10380:FF:000001">
    <property type="entry name" value="NAD-dependent malic enzyme"/>
    <property type="match status" value="1"/>
</dbReference>
<feature type="binding site" evidence="7">
    <location>
        <position position="253"/>
    </location>
    <ligand>
        <name>a divalent metal cation</name>
        <dbReference type="ChEBI" id="CHEBI:60240"/>
    </ligand>
</feature>
<dbReference type="Gene3D" id="3.40.50.10380">
    <property type="entry name" value="Malic enzyme, N-terminal domain"/>
    <property type="match status" value="1"/>
</dbReference>
<evidence type="ECO:0000256" key="4">
    <source>
        <dbReference type="ARBA" id="ARBA00023027"/>
    </source>
</evidence>
<dbReference type="GO" id="GO:0051287">
    <property type="term" value="F:NAD binding"/>
    <property type="evidence" value="ECO:0007669"/>
    <property type="project" value="InterPro"/>
</dbReference>
<evidence type="ECO:0000256" key="8">
    <source>
        <dbReference type="RuleBase" id="RU003426"/>
    </source>
</evidence>
<proteinExistence type="inferred from homology"/>
<keyword evidence="4" id="KW-0520">NAD</keyword>
<feature type="binding site" evidence="7">
    <location>
        <position position="252"/>
    </location>
    <ligand>
        <name>a divalent metal cation</name>
        <dbReference type="ChEBI" id="CHEBI:60240"/>
    </ligand>
</feature>
<feature type="active site" description="Proton acceptor" evidence="5">
    <location>
        <position position="181"/>
    </location>
</feature>
<dbReference type="EMBL" id="JAFIQS010000001">
    <property type="protein sequence ID" value="KAG5173435.1"/>
    <property type="molecule type" value="Genomic_DNA"/>
</dbReference>
<dbReference type="GO" id="GO:0006108">
    <property type="term" value="P:malate metabolic process"/>
    <property type="evidence" value="ECO:0007669"/>
    <property type="project" value="TreeGrafter"/>
</dbReference>